<name>A0A4P5PA86_9ENTE</name>
<evidence type="ECO:0000313" key="2">
    <source>
        <dbReference type="Proteomes" id="UP000290567"/>
    </source>
</evidence>
<accession>A0A4P5PA86</accession>
<gene>
    <name evidence="1" type="ORF">NRIC_29160</name>
</gene>
<sequence>MDMRKIVANPIELRDAIRCEKSEIALTSSFAQVMRPFAELHQNEWIYQAPKTIDEVSSQIEVPLSMTLAMDEKTLNTLFNRYEVALNVDDEQGIELAYVWA</sequence>
<dbReference type="AlphaFoldDB" id="A0A4P5PA86"/>
<comment type="caution">
    <text evidence="1">The sequence shown here is derived from an EMBL/GenBank/DDBJ whole genome shotgun (WGS) entry which is preliminary data.</text>
</comment>
<proteinExistence type="predicted"/>
<protein>
    <submittedName>
        <fullName evidence="1">Uncharacterized protein</fullName>
    </submittedName>
</protein>
<keyword evidence="2" id="KW-1185">Reference proteome</keyword>
<organism evidence="1 2">
    <name type="scientific">Enterococcus florum</name>
    <dbReference type="NCBI Taxonomy" id="2480627"/>
    <lineage>
        <taxon>Bacteria</taxon>
        <taxon>Bacillati</taxon>
        <taxon>Bacillota</taxon>
        <taxon>Bacilli</taxon>
        <taxon>Lactobacillales</taxon>
        <taxon>Enterococcaceae</taxon>
        <taxon>Enterococcus</taxon>
    </lineage>
</organism>
<evidence type="ECO:0000313" key="1">
    <source>
        <dbReference type="EMBL" id="GCF95025.1"/>
    </source>
</evidence>
<dbReference type="EMBL" id="BJCC01000025">
    <property type="protein sequence ID" value="GCF95025.1"/>
    <property type="molecule type" value="Genomic_DNA"/>
</dbReference>
<reference evidence="2" key="1">
    <citation type="submission" date="2019-02" db="EMBL/GenBank/DDBJ databases">
        <title>Draft genome sequence of Enterococcus sp. Gos25-1.</title>
        <authorList>
            <person name="Tanaka N."/>
            <person name="Shiwa Y."/>
            <person name="Fujita N."/>
        </authorList>
    </citation>
    <scope>NUCLEOTIDE SEQUENCE [LARGE SCALE GENOMIC DNA]</scope>
    <source>
        <strain evidence="2">Gos25-1</strain>
    </source>
</reference>
<dbReference type="Proteomes" id="UP000290567">
    <property type="component" value="Unassembled WGS sequence"/>
</dbReference>